<evidence type="ECO:0000256" key="1">
    <source>
        <dbReference type="SAM" id="MobiDB-lite"/>
    </source>
</evidence>
<dbReference type="AlphaFoldDB" id="A0A974S203"/>
<accession>A0A974S203</accession>
<sequence>MGDLIYNVLMFGMLALFAAGIIFMIVYMVKQLKKQSQNDEGNSASLEPEIKKYQK</sequence>
<keyword evidence="2" id="KW-1133">Transmembrane helix</keyword>
<keyword evidence="2" id="KW-0472">Membrane</keyword>
<evidence type="ECO:0000313" key="4">
    <source>
        <dbReference type="Proteomes" id="UP000595254"/>
    </source>
</evidence>
<feature type="transmembrane region" description="Helical" evidence="2">
    <location>
        <begin position="6"/>
        <end position="29"/>
    </location>
</feature>
<dbReference type="KEGG" id="ppsr:I6J18_10350"/>
<gene>
    <name evidence="3" type="ORF">I6J18_10350</name>
</gene>
<dbReference type="RefSeq" id="WP_161629164.1">
    <property type="nucleotide sequence ID" value="NZ_CP068053.1"/>
</dbReference>
<feature type="compositionally biased region" description="Polar residues" evidence="1">
    <location>
        <begin position="36"/>
        <end position="45"/>
    </location>
</feature>
<dbReference type="Proteomes" id="UP000595254">
    <property type="component" value="Chromosome"/>
</dbReference>
<organism evidence="3 4">
    <name type="scientific">Peribacillus psychrosaccharolyticus</name>
    <name type="common">Bacillus psychrosaccharolyticus</name>
    <dbReference type="NCBI Taxonomy" id="1407"/>
    <lineage>
        <taxon>Bacteria</taxon>
        <taxon>Bacillati</taxon>
        <taxon>Bacillota</taxon>
        <taxon>Bacilli</taxon>
        <taxon>Bacillales</taxon>
        <taxon>Bacillaceae</taxon>
        <taxon>Peribacillus</taxon>
    </lineage>
</organism>
<evidence type="ECO:0000313" key="3">
    <source>
        <dbReference type="EMBL" id="QQT02202.1"/>
    </source>
</evidence>
<keyword evidence="2" id="KW-0812">Transmembrane</keyword>
<reference evidence="3 4" key="1">
    <citation type="submission" date="2021-01" db="EMBL/GenBank/DDBJ databases">
        <title>FDA dAtabase for Regulatory Grade micrObial Sequences (FDA-ARGOS): Supporting development and validation of Infectious Disease Dx tests.</title>
        <authorList>
            <person name="Nelson B."/>
            <person name="Plummer A."/>
            <person name="Tallon L."/>
            <person name="Sadzewicz L."/>
            <person name="Zhao X."/>
            <person name="Boylan J."/>
            <person name="Ott S."/>
            <person name="Bowen H."/>
            <person name="Vavikolanu K."/>
            <person name="Mehta A."/>
            <person name="Aluvathingal J."/>
            <person name="Nadendla S."/>
            <person name="Myers T."/>
            <person name="Yan Y."/>
            <person name="Sichtig H."/>
        </authorList>
    </citation>
    <scope>NUCLEOTIDE SEQUENCE [LARGE SCALE GENOMIC DNA]</scope>
    <source>
        <strain evidence="3 4">FDAARGOS_1161</strain>
    </source>
</reference>
<keyword evidence="4" id="KW-1185">Reference proteome</keyword>
<protein>
    <submittedName>
        <fullName evidence="3">Uncharacterized protein</fullName>
    </submittedName>
</protein>
<feature type="region of interest" description="Disordered" evidence="1">
    <location>
        <begin position="36"/>
        <end position="55"/>
    </location>
</feature>
<dbReference type="EMBL" id="CP068053">
    <property type="protein sequence ID" value="QQT02202.1"/>
    <property type="molecule type" value="Genomic_DNA"/>
</dbReference>
<proteinExistence type="predicted"/>
<name>A0A974S203_PERPY</name>
<evidence type="ECO:0000256" key="2">
    <source>
        <dbReference type="SAM" id="Phobius"/>
    </source>
</evidence>